<sequence length="214" mass="22003">MTEPLILLGGGGQAAVLAEILRQANRDIIALVSPDSVAGRPGLSGIPVLTRDDEVFLYSADRIRLVNGVGMIPGKILRKRLFASFRQQGYRFASVIAPSAIISSSVTLGEGVQIMPGAIVNAGAVIGDNTIINSGAVVEHDCHIGAHNHVAPGAVLSGQVTTGDGVHIGTGASIIQGVSIGAEAVVAAGAMLNRHLPAGHIVYAPRPVIKPFQY</sequence>
<dbReference type="Gene3D" id="2.160.10.10">
    <property type="entry name" value="Hexapeptide repeat proteins"/>
    <property type="match status" value="1"/>
</dbReference>
<gene>
    <name evidence="7" type="ORF">C7H85_11670</name>
</gene>
<keyword evidence="8" id="KW-1185">Reference proteome</keyword>
<organism evidence="7 8">
    <name type="scientific">Zobellella endophytica</name>
    <dbReference type="NCBI Taxonomy" id="2116700"/>
    <lineage>
        <taxon>Bacteria</taxon>
        <taxon>Pseudomonadati</taxon>
        <taxon>Pseudomonadota</taxon>
        <taxon>Gammaproteobacteria</taxon>
        <taxon>Aeromonadales</taxon>
        <taxon>Aeromonadaceae</taxon>
        <taxon>Zobellella</taxon>
    </lineage>
</organism>
<dbReference type="PANTHER" id="PTHR43300:SF7">
    <property type="entry name" value="UDP-N-ACETYLBACILLOSAMINE N-ACETYLTRANSFERASE"/>
    <property type="match status" value="1"/>
</dbReference>
<evidence type="ECO:0000256" key="3">
    <source>
        <dbReference type="ARBA" id="ARBA00022737"/>
    </source>
</evidence>
<dbReference type="OrthoDB" id="9794407at2"/>
<evidence type="ECO:0000256" key="2">
    <source>
        <dbReference type="ARBA" id="ARBA00022679"/>
    </source>
</evidence>
<proteinExistence type="inferred from homology"/>
<comment type="caution">
    <text evidence="7">The sequence shown here is derived from an EMBL/GenBank/DDBJ whole genome shotgun (WGS) entry which is preliminary data.</text>
</comment>
<evidence type="ECO:0000256" key="4">
    <source>
        <dbReference type="ARBA" id="ARBA00023315"/>
    </source>
</evidence>
<keyword evidence="3" id="KW-0677">Repeat</keyword>
<dbReference type="InterPro" id="IPR001451">
    <property type="entry name" value="Hexapep"/>
</dbReference>
<dbReference type="InterPro" id="IPR011004">
    <property type="entry name" value="Trimer_LpxA-like_sf"/>
</dbReference>
<evidence type="ECO:0000313" key="7">
    <source>
        <dbReference type="EMBL" id="PSJ45305.1"/>
    </source>
</evidence>
<dbReference type="EMBL" id="PXYG01000004">
    <property type="protein sequence ID" value="PSJ45305.1"/>
    <property type="molecule type" value="Genomic_DNA"/>
</dbReference>
<evidence type="ECO:0000256" key="6">
    <source>
        <dbReference type="PIRSR" id="PIRSR620019-2"/>
    </source>
</evidence>
<dbReference type="SUPFAM" id="SSF51161">
    <property type="entry name" value="Trimeric LpxA-like enzymes"/>
    <property type="match status" value="1"/>
</dbReference>
<dbReference type="NCBIfam" id="TIGR03570">
    <property type="entry name" value="NeuD_NnaD"/>
    <property type="match status" value="1"/>
</dbReference>
<protein>
    <submittedName>
        <fullName evidence="7">Shikimate dehydrogenase</fullName>
    </submittedName>
</protein>
<dbReference type="InterPro" id="IPR050179">
    <property type="entry name" value="Trans_hexapeptide_repeat"/>
</dbReference>
<dbReference type="CDD" id="cd03360">
    <property type="entry name" value="LbH_AT_putative"/>
    <property type="match status" value="1"/>
</dbReference>
<feature type="active site" description="Proton acceptor" evidence="5">
    <location>
        <position position="140"/>
    </location>
</feature>
<feature type="site" description="Increases basicity of active site His" evidence="5">
    <location>
        <position position="141"/>
    </location>
</feature>
<evidence type="ECO:0000256" key="5">
    <source>
        <dbReference type="PIRSR" id="PIRSR620019-1"/>
    </source>
</evidence>
<dbReference type="Pfam" id="PF00132">
    <property type="entry name" value="Hexapep"/>
    <property type="match status" value="1"/>
</dbReference>
<dbReference type="RefSeq" id="WP_106729874.1">
    <property type="nucleotide sequence ID" value="NZ_PXYG01000004.1"/>
</dbReference>
<comment type="similarity">
    <text evidence="1">Belongs to the transferase hexapeptide repeat family.</text>
</comment>
<dbReference type="InterPro" id="IPR020019">
    <property type="entry name" value="AcTrfase_PglD-like"/>
</dbReference>
<feature type="binding site" evidence="6">
    <location>
        <position position="149"/>
    </location>
    <ligand>
        <name>acetyl-CoA</name>
        <dbReference type="ChEBI" id="CHEBI:57288"/>
    </ligand>
</feature>
<dbReference type="Gene3D" id="3.40.50.20">
    <property type="match status" value="1"/>
</dbReference>
<dbReference type="InterPro" id="IPR018357">
    <property type="entry name" value="Hexapep_transf_CS"/>
</dbReference>
<evidence type="ECO:0000313" key="8">
    <source>
        <dbReference type="Proteomes" id="UP000240243"/>
    </source>
</evidence>
<dbReference type="PROSITE" id="PS00101">
    <property type="entry name" value="HEXAPEP_TRANSFERASES"/>
    <property type="match status" value="1"/>
</dbReference>
<dbReference type="GO" id="GO:0016746">
    <property type="term" value="F:acyltransferase activity"/>
    <property type="evidence" value="ECO:0007669"/>
    <property type="project" value="UniProtKB-KW"/>
</dbReference>
<name>A0A2P7R524_9GAMM</name>
<accession>A0A2P7R524</accession>
<dbReference type="PANTHER" id="PTHR43300">
    <property type="entry name" value="ACETYLTRANSFERASE"/>
    <property type="match status" value="1"/>
</dbReference>
<keyword evidence="4" id="KW-0012">Acyltransferase</keyword>
<keyword evidence="2" id="KW-0808">Transferase</keyword>
<dbReference type="AlphaFoldDB" id="A0A2P7R524"/>
<evidence type="ECO:0000256" key="1">
    <source>
        <dbReference type="ARBA" id="ARBA00007274"/>
    </source>
</evidence>
<dbReference type="Proteomes" id="UP000240243">
    <property type="component" value="Unassembled WGS sequence"/>
</dbReference>
<reference evidence="7 8" key="1">
    <citation type="submission" date="2018-03" db="EMBL/GenBank/DDBJ databases">
        <title>The draft genome of Zobellella sp. 59N8.</title>
        <authorList>
            <person name="Liu L."/>
            <person name="Li L."/>
            <person name="Zhang X."/>
            <person name="Liang L."/>
            <person name="Wang T."/>
        </authorList>
    </citation>
    <scope>NUCLEOTIDE SEQUENCE [LARGE SCALE GENOMIC DNA]</scope>
    <source>
        <strain evidence="7 8">59N8</strain>
    </source>
</reference>
<feature type="binding site" evidence="6">
    <location>
        <position position="70"/>
    </location>
    <ligand>
        <name>substrate</name>
    </ligand>
</feature>